<dbReference type="Gene3D" id="3.60.10.10">
    <property type="entry name" value="Endonuclease/exonuclease/phosphatase"/>
    <property type="match status" value="1"/>
</dbReference>
<dbReference type="CDD" id="cd09086">
    <property type="entry name" value="ExoIII-like_AP-endo"/>
    <property type="match status" value="1"/>
</dbReference>
<feature type="active site" evidence="6">
    <location>
        <position position="104"/>
    </location>
</feature>
<evidence type="ECO:0000256" key="6">
    <source>
        <dbReference type="PIRSR" id="PIRSR604808-1"/>
    </source>
</evidence>
<dbReference type="GO" id="GO:0004519">
    <property type="term" value="F:endonuclease activity"/>
    <property type="evidence" value="ECO:0007669"/>
    <property type="project" value="InterPro"/>
</dbReference>
<dbReference type="GO" id="GO:0003677">
    <property type="term" value="F:DNA binding"/>
    <property type="evidence" value="ECO:0007669"/>
    <property type="project" value="InterPro"/>
</dbReference>
<dbReference type="GO" id="GO:0008311">
    <property type="term" value="F:double-stranded DNA 3'-5' DNA exonuclease activity"/>
    <property type="evidence" value="ECO:0007669"/>
    <property type="project" value="UniProtKB-EC"/>
</dbReference>
<dbReference type="EMBL" id="JAGQFT010000016">
    <property type="protein sequence ID" value="MBR0561651.1"/>
    <property type="molecule type" value="Genomic_DNA"/>
</dbReference>
<dbReference type="GO" id="GO:0006281">
    <property type="term" value="P:DNA repair"/>
    <property type="evidence" value="ECO:0007669"/>
    <property type="project" value="InterPro"/>
</dbReference>
<dbReference type="InterPro" id="IPR020848">
    <property type="entry name" value="AP_endonuclease_F1_CS"/>
</dbReference>
<dbReference type="EMBL" id="JAGQFT020000004">
    <property type="protein sequence ID" value="MBS7457058.1"/>
    <property type="molecule type" value="Genomic_DNA"/>
</dbReference>
<evidence type="ECO:0000256" key="8">
    <source>
        <dbReference type="PIRSR" id="PIRSR604808-3"/>
    </source>
</evidence>
<feature type="binding site" evidence="7">
    <location>
        <position position="7"/>
    </location>
    <ligand>
        <name>Mg(2+)</name>
        <dbReference type="ChEBI" id="CHEBI:18420"/>
        <label>1</label>
    </ligand>
</feature>
<comment type="cofactor">
    <cofactor evidence="7">
        <name>Mg(2+)</name>
        <dbReference type="ChEBI" id="CHEBI:18420"/>
    </cofactor>
    <cofactor evidence="7">
        <name>Mn(2+)</name>
        <dbReference type="ChEBI" id="CHEBI:29035"/>
    </cofactor>
    <text evidence="7">Probably binds two magnesium or manganese ions per subunit.</text>
</comment>
<keyword evidence="5 7" id="KW-0460">Magnesium</keyword>
<evidence type="ECO:0000256" key="1">
    <source>
        <dbReference type="ARBA" id="ARBA00001936"/>
    </source>
</evidence>
<dbReference type="SUPFAM" id="SSF56219">
    <property type="entry name" value="DNase I-like"/>
    <property type="match status" value="1"/>
</dbReference>
<dbReference type="InterPro" id="IPR037493">
    <property type="entry name" value="ExoIII-like"/>
</dbReference>
<evidence type="ECO:0000256" key="2">
    <source>
        <dbReference type="ARBA" id="ARBA00007092"/>
    </source>
</evidence>
<keyword evidence="7" id="KW-0464">Manganese</keyword>
<evidence type="ECO:0000259" key="9">
    <source>
        <dbReference type="Pfam" id="PF03372"/>
    </source>
</evidence>
<dbReference type="RefSeq" id="WP_211925619.1">
    <property type="nucleotide sequence ID" value="NZ_JAGQFT020000004.1"/>
</dbReference>
<dbReference type="NCBIfam" id="TIGR00633">
    <property type="entry name" value="xth"/>
    <property type="match status" value="1"/>
</dbReference>
<evidence type="ECO:0000256" key="4">
    <source>
        <dbReference type="ARBA" id="ARBA00022801"/>
    </source>
</evidence>
<dbReference type="Pfam" id="PF03372">
    <property type="entry name" value="Exo_endo_phos"/>
    <property type="match status" value="1"/>
</dbReference>
<evidence type="ECO:0000256" key="7">
    <source>
        <dbReference type="PIRSR" id="PIRSR604808-2"/>
    </source>
</evidence>
<dbReference type="EC" id="3.1.11.2" evidence="10"/>
<name>A0A8J8AWK2_9GAMM</name>
<dbReference type="NCBIfam" id="TIGR00195">
    <property type="entry name" value="exoDNase_III"/>
    <property type="match status" value="1"/>
</dbReference>
<dbReference type="PANTHER" id="PTHR43250">
    <property type="entry name" value="EXODEOXYRIBONUCLEASE III"/>
    <property type="match status" value="1"/>
</dbReference>
<feature type="site" description="Transition state stabilizer" evidence="8">
    <location>
        <position position="147"/>
    </location>
</feature>
<feature type="active site" description="Proton donor/acceptor" evidence="6">
    <location>
        <position position="145"/>
    </location>
</feature>
<keyword evidence="4 10" id="KW-0378">Hydrolase</keyword>
<organism evidence="10">
    <name type="scientific">Coralloluteibacterium stylophorae</name>
    <dbReference type="NCBI Taxonomy" id="1776034"/>
    <lineage>
        <taxon>Bacteria</taxon>
        <taxon>Pseudomonadati</taxon>
        <taxon>Pseudomonadota</taxon>
        <taxon>Gammaproteobacteria</taxon>
        <taxon>Lysobacterales</taxon>
        <taxon>Lysobacteraceae</taxon>
        <taxon>Coralloluteibacterium</taxon>
    </lineage>
</organism>
<feature type="site" description="Interaction with DNA substrate" evidence="8">
    <location>
        <position position="246"/>
    </location>
</feature>
<dbReference type="AlphaFoldDB" id="A0A8J8AWK2"/>
<feature type="binding site" evidence="7">
    <location>
        <position position="245"/>
    </location>
    <ligand>
        <name>Mg(2+)</name>
        <dbReference type="ChEBI" id="CHEBI:18420"/>
        <label>1</label>
    </ligand>
</feature>
<feature type="site" description="Important for catalytic activity" evidence="8">
    <location>
        <position position="216"/>
    </location>
</feature>
<protein>
    <submittedName>
        <fullName evidence="10">Exodeoxyribonuclease III</fullName>
        <ecNumber evidence="10">3.1.11.2</ecNumber>
    </submittedName>
</protein>
<evidence type="ECO:0000313" key="12">
    <source>
        <dbReference type="Proteomes" id="UP000675747"/>
    </source>
</evidence>
<comment type="cofactor">
    <cofactor evidence="1">
        <name>Mn(2+)</name>
        <dbReference type="ChEBI" id="CHEBI:29035"/>
    </cofactor>
</comment>
<evidence type="ECO:0000256" key="3">
    <source>
        <dbReference type="ARBA" id="ARBA00022723"/>
    </source>
</evidence>
<dbReference type="PROSITE" id="PS00728">
    <property type="entry name" value="AP_NUCLEASE_F1_3"/>
    <property type="match status" value="1"/>
</dbReference>
<evidence type="ECO:0000313" key="10">
    <source>
        <dbReference type="EMBL" id="MBR0561651.1"/>
    </source>
</evidence>
<feature type="binding site" evidence="7">
    <location>
        <position position="246"/>
    </location>
    <ligand>
        <name>Mg(2+)</name>
        <dbReference type="ChEBI" id="CHEBI:18420"/>
        <label>1</label>
    </ligand>
</feature>
<feature type="binding site" evidence="7">
    <location>
        <position position="34"/>
    </location>
    <ligand>
        <name>Mg(2+)</name>
        <dbReference type="ChEBI" id="CHEBI:18420"/>
        <label>1</label>
    </ligand>
</feature>
<dbReference type="PROSITE" id="PS00726">
    <property type="entry name" value="AP_NUCLEASE_F1_1"/>
    <property type="match status" value="1"/>
</dbReference>
<dbReference type="GO" id="GO:0046872">
    <property type="term" value="F:metal ion binding"/>
    <property type="evidence" value="ECO:0007669"/>
    <property type="project" value="UniProtKB-KW"/>
</dbReference>
<gene>
    <name evidence="10" type="primary">xth</name>
    <name evidence="11" type="ORF">KB893_007900</name>
    <name evidence="10" type="ORF">KB893_03815</name>
</gene>
<dbReference type="InterPro" id="IPR020847">
    <property type="entry name" value="AP_endonuclease_F1_BS"/>
</dbReference>
<dbReference type="InterPro" id="IPR004808">
    <property type="entry name" value="AP_endonuc_1"/>
</dbReference>
<reference evidence="10" key="2">
    <citation type="submission" date="2021-04" db="EMBL/GenBank/DDBJ databases">
        <authorList>
            <person name="Karlyshev A.V."/>
        </authorList>
    </citation>
    <scope>NUCLEOTIDE SEQUENCE</scope>
    <source>
        <strain evidence="10">LMG 29479</strain>
    </source>
</reference>
<feature type="active site" description="Proton acceptor" evidence="6">
    <location>
        <position position="246"/>
    </location>
</feature>
<feature type="domain" description="Endonuclease/exonuclease/phosphatase" evidence="9">
    <location>
        <begin position="4"/>
        <end position="246"/>
    </location>
</feature>
<feature type="binding site" evidence="7">
    <location>
        <position position="145"/>
    </location>
    <ligand>
        <name>Mg(2+)</name>
        <dbReference type="ChEBI" id="CHEBI:18420"/>
        <label>1</label>
    </ligand>
</feature>
<keyword evidence="3 7" id="KW-0479">Metal-binding</keyword>
<dbReference type="InterPro" id="IPR005135">
    <property type="entry name" value="Endo/exonuclease/phosphatase"/>
</dbReference>
<dbReference type="InterPro" id="IPR036691">
    <property type="entry name" value="Endo/exonu/phosph_ase_sf"/>
</dbReference>
<proteinExistence type="inferred from homology"/>
<dbReference type="PANTHER" id="PTHR43250:SF2">
    <property type="entry name" value="EXODEOXYRIBONUCLEASE III"/>
    <property type="match status" value="1"/>
</dbReference>
<dbReference type="PROSITE" id="PS51435">
    <property type="entry name" value="AP_NUCLEASE_F1_4"/>
    <property type="match status" value="1"/>
</dbReference>
<dbReference type="Proteomes" id="UP000675747">
    <property type="component" value="Unassembled WGS sequence"/>
</dbReference>
<accession>A0A8J8AWK2</accession>
<sequence>MKIATWNVNSLNVRMPHLKQWLVEAQPDVVGLQETKLDDPRFPDADIAALGYRSVFCGQKTYNGVALLSRVPAGECVVAIPGFEDEQKRVIAATIDGVRVVNLYVVNGKAVGDPKYDYKLRWLAAVRDWLAEEIRAHPELVVLGDFNIAPDDRDVHDPAAWHGKILCSTPERDALRALLDLGLHDSFRLHQQEAGHFSWWDYRLGGLRRNLGLRIDLVLVSEALRARCAAAGIDREPRTWERPSDHAPAWVTLAR</sequence>
<feature type="binding site" evidence="7">
    <location>
        <position position="147"/>
    </location>
    <ligand>
        <name>Mg(2+)</name>
        <dbReference type="ChEBI" id="CHEBI:18420"/>
        <label>1</label>
    </ligand>
</feature>
<comment type="similarity">
    <text evidence="2">Belongs to the DNA repair enzymes AP/ExoA family.</text>
</comment>
<keyword evidence="12" id="KW-1185">Reference proteome</keyword>
<comment type="caution">
    <text evidence="10">The sequence shown here is derived from an EMBL/GenBank/DDBJ whole genome shotgun (WGS) entry which is preliminary data.</text>
</comment>
<evidence type="ECO:0000313" key="11">
    <source>
        <dbReference type="EMBL" id="MBS7457058.1"/>
    </source>
</evidence>
<reference evidence="11 12" key="1">
    <citation type="journal article" date="2021" name="Microbiol. Resour. Announc.">
        <title>Draft Genome Sequence of Coralloluteibacterium stylophorae LMG 29479T.</title>
        <authorList>
            <person name="Karlyshev A.V."/>
            <person name="Kudryashova E.B."/>
            <person name="Ariskina E.V."/>
            <person name="Conroy A.P."/>
            <person name="Abidueva E.Y."/>
        </authorList>
    </citation>
    <scope>NUCLEOTIDE SEQUENCE [LARGE SCALE GENOMIC DNA]</scope>
    <source>
        <strain evidence="11 12">LMG 29479</strain>
    </source>
</reference>
<evidence type="ECO:0000256" key="5">
    <source>
        <dbReference type="ARBA" id="ARBA00022842"/>
    </source>
</evidence>